<dbReference type="Gene3D" id="1.20.200.10">
    <property type="entry name" value="Fumarase/aspartase (Central domain)"/>
    <property type="match status" value="1"/>
</dbReference>
<comment type="similarity">
    <text evidence="6 7">Belongs to the PAL/histidase family.</text>
</comment>
<feature type="modified residue" description="2,3-didehydroalanine (Ser)" evidence="6">
    <location>
        <position position="152"/>
    </location>
</feature>
<comment type="pathway">
    <text evidence="1 6 8">Amino-acid degradation; L-histidine degradation into L-glutamate; N-formimidoyl-L-glutamate from L-histidine: step 1/3.</text>
</comment>
<evidence type="ECO:0000256" key="6">
    <source>
        <dbReference type="HAMAP-Rule" id="MF_00229"/>
    </source>
</evidence>
<dbReference type="GO" id="GO:0019556">
    <property type="term" value="P:L-histidine catabolic process to glutamate and formamide"/>
    <property type="evidence" value="ECO:0007669"/>
    <property type="project" value="UniProtKB-UniPathway"/>
</dbReference>
<comment type="subcellular location">
    <subcellularLocation>
        <location evidence="6 9">Cytoplasm</location>
    </subcellularLocation>
</comment>
<dbReference type="NCBIfam" id="NF006871">
    <property type="entry name" value="PRK09367.1"/>
    <property type="match status" value="1"/>
</dbReference>
<keyword evidence="11" id="KW-1185">Reference proteome</keyword>
<dbReference type="RefSeq" id="WP_111880705.1">
    <property type="nucleotide sequence ID" value="NZ_CBCSGC010000156.1"/>
</dbReference>
<gene>
    <name evidence="6" type="primary">hutH</name>
    <name evidence="10" type="ORF">AX018_104932</name>
</gene>
<dbReference type="InterPro" id="IPR022313">
    <property type="entry name" value="Phe/His_NH3-lyase_AS"/>
</dbReference>
<dbReference type="InterPro" id="IPR024083">
    <property type="entry name" value="Fumarase/histidase_N"/>
</dbReference>
<sequence length="522" mass="53409">MTPPADTPSAPLVLHPGGVALGALRRIAAGGVQLALDPAARAGLQASEAAVRRIVEEDQVVYGINTGFGKLASTKIPHARLADLQRNLVLSHSVGTGDPLPDAVVRLVLATKAVSLARGHSGVRPALVDALLALANADVLPVIPSQGSVGASGDLAPLAHLACVLIGEGQARVGGRVVPGREALAVVGLAPFVLGPKEGLALLNGTQVSTALALAGLFGAESVFAAGLMAGALSLEAIKGSVKPFDARIHEARGQPGQIAVAAAVRALLEGSEIDPSHPHCGRVQDPYSIRCVPQVMGACLDNLRHAARVLAIEANAASDNPLIFADTGEVISGGNFHAEPVAFAADIIALAVAEIGAISERRLALLLDTGLSGLPAFLVRDGGVNSGFMIAQVTAAALAAENQCLAHPSSVTSLPTSANQEDHVSMATYGARRLAGMVRNTAVIAGIEAMAAAQGMEFDRGLRSSPLVEAQFAAIRARVPFLEEDRYLAPDIEAMRLWALETAWPAPLAACLPSHAPSHAD</sequence>
<evidence type="ECO:0000256" key="5">
    <source>
        <dbReference type="ARBA" id="ARBA00049269"/>
    </source>
</evidence>
<evidence type="ECO:0000256" key="1">
    <source>
        <dbReference type="ARBA" id="ARBA00005113"/>
    </source>
</evidence>
<dbReference type="GO" id="GO:0005737">
    <property type="term" value="C:cytoplasm"/>
    <property type="evidence" value="ECO:0007669"/>
    <property type="project" value="UniProtKB-SubCell"/>
</dbReference>
<dbReference type="UniPathway" id="UPA00379">
    <property type="reaction ID" value="UER00549"/>
</dbReference>
<evidence type="ECO:0000313" key="10">
    <source>
        <dbReference type="EMBL" id="RAR76381.1"/>
    </source>
</evidence>
<dbReference type="InterPro" id="IPR008948">
    <property type="entry name" value="L-Aspartase-like"/>
</dbReference>
<evidence type="ECO:0000256" key="4">
    <source>
        <dbReference type="ARBA" id="ARBA00023239"/>
    </source>
</evidence>
<dbReference type="PROSITE" id="PS00488">
    <property type="entry name" value="PAL_HISTIDASE"/>
    <property type="match status" value="1"/>
</dbReference>
<comment type="catalytic activity">
    <reaction evidence="5 6 8">
        <text>L-histidine = trans-urocanate + NH4(+)</text>
        <dbReference type="Rhea" id="RHEA:21232"/>
        <dbReference type="ChEBI" id="CHEBI:17771"/>
        <dbReference type="ChEBI" id="CHEBI:28938"/>
        <dbReference type="ChEBI" id="CHEBI:57595"/>
        <dbReference type="EC" id="4.3.1.3"/>
    </reaction>
</comment>
<keyword evidence="6" id="KW-0963">Cytoplasm</keyword>
<dbReference type="InterPro" id="IPR001106">
    <property type="entry name" value="Aromatic_Lyase"/>
</dbReference>
<dbReference type="CDD" id="cd00332">
    <property type="entry name" value="PAL-HAL"/>
    <property type="match status" value="1"/>
</dbReference>
<dbReference type="AlphaFoldDB" id="A0A328YQS9"/>
<dbReference type="SUPFAM" id="SSF48557">
    <property type="entry name" value="L-aspartase-like"/>
    <property type="match status" value="1"/>
</dbReference>
<dbReference type="HAMAP" id="MF_00229">
    <property type="entry name" value="His_ammonia_lyase"/>
    <property type="match status" value="1"/>
</dbReference>
<evidence type="ECO:0000256" key="3">
    <source>
        <dbReference type="ARBA" id="ARBA00022808"/>
    </source>
</evidence>
<dbReference type="Pfam" id="PF00221">
    <property type="entry name" value="Lyase_aromatic"/>
    <property type="match status" value="1"/>
</dbReference>
<feature type="cross-link" description="5-imidazolinone (Ala-Gly)" evidence="6">
    <location>
        <begin position="151"/>
        <end position="153"/>
    </location>
</feature>
<evidence type="ECO:0000256" key="8">
    <source>
        <dbReference type="RuleBase" id="RU004479"/>
    </source>
</evidence>
<proteinExistence type="inferred from homology"/>
<evidence type="ECO:0000256" key="2">
    <source>
        <dbReference type="ARBA" id="ARBA00012994"/>
    </source>
</evidence>
<dbReference type="Proteomes" id="UP000248856">
    <property type="component" value="Unassembled WGS sequence"/>
</dbReference>
<dbReference type="NCBIfam" id="TIGR01225">
    <property type="entry name" value="hutH"/>
    <property type="match status" value="1"/>
</dbReference>
<accession>A0A328YQS9</accession>
<dbReference type="GO" id="GO:0019557">
    <property type="term" value="P:L-histidine catabolic process to glutamate and formate"/>
    <property type="evidence" value="ECO:0007669"/>
    <property type="project" value="UniProtKB-UniPathway"/>
</dbReference>
<keyword evidence="4 6" id="KW-0456">Lyase</keyword>
<evidence type="ECO:0000313" key="11">
    <source>
        <dbReference type="Proteomes" id="UP000248856"/>
    </source>
</evidence>
<name>A0A328YQS9_9BURK</name>
<dbReference type="FunFam" id="1.10.275.10:FF:000005">
    <property type="entry name" value="Histidine ammonia-lyase"/>
    <property type="match status" value="1"/>
</dbReference>
<dbReference type="EC" id="4.3.1.3" evidence="2 6"/>
<dbReference type="GO" id="GO:0004397">
    <property type="term" value="F:histidine ammonia-lyase activity"/>
    <property type="evidence" value="ECO:0007669"/>
    <property type="project" value="UniProtKB-UniRule"/>
</dbReference>
<dbReference type="InterPro" id="IPR005921">
    <property type="entry name" value="HutH"/>
</dbReference>
<protein>
    <recommendedName>
        <fullName evidence="2 6">Histidine ammonia-lyase</fullName>
        <shortName evidence="6">Histidase</shortName>
        <ecNumber evidence="2 6">4.3.1.3</ecNumber>
    </recommendedName>
</protein>
<dbReference type="FunFam" id="1.20.200.10:FF:000003">
    <property type="entry name" value="Histidine ammonia-lyase"/>
    <property type="match status" value="1"/>
</dbReference>
<comment type="caution">
    <text evidence="10">The sequence shown here is derived from an EMBL/GenBank/DDBJ whole genome shotgun (WGS) entry which is preliminary data.</text>
</comment>
<evidence type="ECO:0000256" key="9">
    <source>
        <dbReference type="RuleBase" id="RU004480"/>
    </source>
</evidence>
<dbReference type="PANTHER" id="PTHR10362">
    <property type="entry name" value="HISTIDINE AMMONIA-LYASE"/>
    <property type="match status" value="1"/>
</dbReference>
<reference evidence="10 11" key="1">
    <citation type="submission" date="2018-06" db="EMBL/GenBank/DDBJ databases">
        <title>Genomic Encyclopedia of Archaeal and Bacterial Type Strains, Phase II (KMG-II): from individual species to whole genera.</title>
        <authorList>
            <person name="Goeker M."/>
        </authorList>
    </citation>
    <scope>NUCLEOTIDE SEQUENCE [LARGE SCALE GENOMIC DNA]</scope>
    <source>
        <strain evidence="10 11">CFPB 3232</strain>
    </source>
</reference>
<organism evidence="10 11">
    <name type="scientific">Paracidovorax anthurii</name>
    <dbReference type="NCBI Taxonomy" id="78229"/>
    <lineage>
        <taxon>Bacteria</taxon>
        <taxon>Pseudomonadati</taxon>
        <taxon>Pseudomonadota</taxon>
        <taxon>Betaproteobacteria</taxon>
        <taxon>Burkholderiales</taxon>
        <taxon>Comamonadaceae</taxon>
        <taxon>Paracidovorax</taxon>
    </lineage>
</organism>
<keyword evidence="3 6" id="KW-0369">Histidine metabolism</keyword>
<evidence type="ECO:0000256" key="7">
    <source>
        <dbReference type="RuleBase" id="RU003954"/>
    </source>
</evidence>
<comment type="PTM">
    <text evidence="6">Contains an active site 4-methylidene-imidazol-5-one (MIO), which is formed autocatalytically by cyclization and dehydration of residues Ala-Ser-Gly.</text>
</comment>
<dbReference type="OrthoDB" id="9806955at2"/>
<dbReference type="EMBL" id="QLTA01000049">
    <property type="protein sequence ID" value="RAR76381.1"/>
    <property type="molecule type" value="Genomic_DNA"/>
</dbReference>
<dbReference type="Gene3D" id="1.10.275.10">
    <property type="entry name" value="Fumarase/aspartase (N-terminal domain)"/>
    <property type="match status" value="1"/>
</dbReference>